<dbReference type="FunFam" id="3.40.50.300:FF:000109">
    <property type="entry name" value="Peroxisomal biogenesis factor 6"/>
    <property type="match status" value="1"/>
</dbReference>
<dbReference type="GO" id="GO:0016558">
    <property type="term" value="P:protein import into peroxisome matrix"/>
    <property type="evidence" value="ECO:0007669"/>
    <property type="project" value="TreeGrafter"/>
</dbReference>
<dbReference type="PANTHER" id="PTHR23077">
    <property type="entry name" value="AAA-FAMILY ATPASE"/>
    <property type="match status" value="1"/>
</dbReference>
<evidence type="ECO:0000256" key="2">
    <source>
        <dbReference type="ARBA" id="ARBA00006914"/>
    </source>
</evidence>
<dbReference type="InterPro" id="IPR027417">
    <property type="entry name" value="P-loop_NTPase"/>
</dbReference>
<evidence type="ECO:0000259" key="11">
    <source>
        <dbReference type="SMART" id="SM00382"/>
    </source>
</evidence>
<dbReference type="GO" id="GO:0005829">
    <property type="term" value="C:cytosol"/>
    <property type="evidence" value="ECO:0007669"/>
    <property type="project" value="TreeGrafter"/>
</dbReference>
<organism evidence="12 13">
    <name type="scientific">Mythimna separata</name>
    <name type="common">Oriental armyworm</name>
    <name type="synonym">Pseudaletia separata</name>
    <dbReference type="NCBI Taxonomy" id="271217"/>
    <lineage>
        <taxon>Eukaryota</taxon>
        <taxon>Metazoa</taxon>
        <taxon>Ecdysozoa</taxon>
        <taxon>Arthropoda</taxon>
        <taxon>Hexapoda</taxon>
        <taxon>Insecta</taxon>
        <taxon>Pterygota</taxon>
        <taxon>Neoptera</taxon>
        <taxon>Endopterygota</taxon>
        <taxon>Lepidoptera</taxon>
        <taxon>Glossata</taxon>
        <taxon>Ditrysia</taxon>
        <taxon>Noctuoidea</taxon>
        <taxon>Noctuidae</taxon>
        <taxon>Noctuinae</taxon>
        <taxon>Hadenini</taxon>
        <taxon>Mythimna</taxon>
    </lineage>
</organism>
<keyword evidence="13" id="KW-1185">Reference proteome</keyword>
<dbReference type="InterPro" id="IPR003593">
    <property type="entry name" value="AAA+_ATPase"/>
</dbReference>
<keyword evidence="5" id="KW-0378">Hydrolase</keyword>
<name>A0AAD7YR04_MYTSE</name>
<proteinExistence type="inferred from homology"/>
<evidence type="ECO:0000256" key="6">
    <source>
        <dbReference type="ARBA" id="ARBA00022840"/>
    </source>
</evidence>
<comment type="subcellular location">
    <subcellularLocation>
        <location evidence="1">Membrane</location>
    </subcellularLocation>
</comment>
<evidence type="ECO:0000256" key="7">
    <source>
        <dbReference type="ARBA" id="ARBA00023136"/>
    </source>
</evidence>
<dbReference type="Gene3D" id="1.10.8.60">
    <property type="match status" value="1"/>
</dbReference>
<sequence>MDCFEVKTIPLHLVKSLIKERLEDNLPVLMDKCIIISKEQFIQLGSENLFYLDNGVLWVALKLTPDERRKHQEKKSSNKEIQFSLHYMTSELHKKLWTDTAQNRVDNIRIVPIVGSKHVSENIAFTNENEFYNITSCFGLNFCKDISVTFHPVPNLDCSPKIAAAAEVSLIVNDYDLANDFIKEVLNNHFGTPKLVSTNDIFSIDLTPDMTAKYHYKYLDLVQSTGRLYFKCKKLCSDVAEMNNETKDKVVHTFFIVKGVTQLTLGENVHSLKPKDEFFKPRQNKCLNNMLRLCPTGLKHKFDQIQETIHPFLTGEMNDLMSSMSTPIIPMLLLTGSTGSGRHLLVKILAKYNGMNSLPIDCNALQSSTAKQTESKINSMVQKAKAAAPVVVVLDNFEVFAVDPENNEDCRVLEYFMNTITDLFQNYTKHAIIFIAITERQDLKPNMLRMFLEKIHIPRLNVQQRYEMLEWFATVMQLNIDGEEQVSPTQLSTDKELVCLSKSSRDVLQRVAAKTEMFLYGDLDTLLHFAIRESYLKQHNSYNQLPPVPDLHLVQEEDFNSALESIRGLQSQHLDAPKIPKVYWEDIGGLEKLKKELLKTIEFPIKYPHLFKTSSLKRSGILLYGPPGCGKTLVAKAVSTELNVSFLSVKGPELLNMYIGQSEENVRKVFEAARASSPCIVFLDELDALAPRRGAAGDSGGASDRVVSQLLAELDGVSSGEDADTSSFVFIMGATNRPDLLEQSLLRPGRLDKLIYVGPYCGLQEKTCVLKALCRNYKLRDEVDLQAVAAALPDSCTGADLLQVVSTARAAAVRALVAKLHAGTVKESELSPDSIILGVSELLHGVESFRSSVTDEELSYYESLKSQL</sequence>
<dbReference type="GO" id="GO:0005524">
    <property type="term" value="F:ATP binding"/>
    <property type="evidence" value="ECO:0007669"/>
    <property type="project" value="UniProtKB-KW"/>
</dbReference>
<protein>
    <recommendedName>
        <fullName evidence="8">Peroxisomal ATPase PEX6</fullName>
    </recommendedName>
    <alternativeName>
        <fullName evidence="9">Peroxin-6</fullName>
    </alternativeName>
</protein>
<evidence type="ECO:0000256" key="1">
    <source>
        <dbReference type="ARBA" id="ARBA00004370"/>
    </source>
</evidence>
<evidence type="ECO:0000256" key="8">
    <source>
        <dbReference type="ARBA" id="ARBA00034811"/>
    </source>
</evidence>
<dbReference type="AlphaFoldDB" id="A0AAD7YR04"/>
<dbReference type="GO" id="GO:0005778">
    <property type="term" value="C:peroxisomal membrane"/>
    <property type="evidence" value="ECO:0007669"/>
    <property type="project" value="TreeGrafter"/>
</dbReference>
<dbReference type="EMBL" id="JARGEI010000011">
    <property type="protein sequence ID" value="KAJ8723853.1"/>
    <property type="molecule type" value="Genomic_DNA"/>
</dbReference>
<comment type="caution">
    <text evidence="12">The sequence shown here is derived from an EMBL/GenBank/DDBJ whole genome shotgun (WGS) entry which is preliminary data.</text>
</comment>
<keyword evidence="3" id="KW-0962">Peroxisome biogenesis</keyword>
<keyword evidence="6" id="KW-0067">ATP-binding</keyword>
<evidence type="ECO:0000256" key="3">
    <source>
        <dbReference type="ARBA" id="ARBA00022593"/>
    </source>
</evidence>
<dbReference type="SUPFAM" id="SSF52540">
    <property type="entry name" value="P-loop containing nucleoside triphosphate hydrolases"/>
    <property type="match status" value="2"/>
</dbReference>
<dbReference type="GO" id="GO:0016887">
    <property type="term" value="F:ATP hydrolysis activity"/>
    <property type="evidence" value="ECO:0007669"/>
    <property type="project" value="InterPro"/>
</dbReference>
<accession>A0AAD7YR04</accession>
<gene>
    <name evidence="12" type="ORF">PYW07_007833</name>
</gene>
<comment type="catalytic activity">
    <reaction evidence="10">
        <text>ATP + H2O = ADP + phosphate + H(+)</text>
        <dbReference type="Rhea" id="RHEA:13065"/>
        <dbReference type="ChEBI" id="CHEBI:15377"/>
        <dbReference type="ChEBI" id="CHEBI:15378"/>
        <dbReference type="ChEBI" id="CHEBI:30616"/>
        <dbReference type="ChEBI" id="CHEBI:43474"/>
        <dbReference type="ChEBI" id="CHEBI:456216"/>
    </reaction>
    <physiologicalReaction direction="left-to-right" evidence="10">
        <dbReference type="Rhea" id="RHEA:13066"/>
    </physiologicalReaction>
</comment>
<evidence type="ECO:0000256" key="5">
    <source>
        <dbReference type="ARBA" id="ARBA00022801"/>
    </source>
</evidence>
<dbReference type="Pfam" id="PF00004">
    <property type="entry name" value="AAA"/>
    <property type="match status" value="2"/>
</dbReference>
<feature type="domain" description="AAA+ ATPase" evidence="11">
    <location>
        <begin position="617"/>
        <end position="761"/>
    </location>
</feature>
<dbReference type="InterPro" id="IPR050168">
    <property type="entry name" value="AAA_ATPase_domain"/>
</dbReference>
<feature type="domain" description="AAA+ ATPase" evidence="11">
    <location>
        <begin position="328"/>
        <end position="461"/>
    </location>
</feature>
<keyword evidence="7" id="KW-0472">Membrane</keyword>
<dbReference type="InterPro" id="IPR003959">
    <property type="entry name" value="ATPase_AAA_core"/>
</dbReference>
<comment type="similarity">
    <text evidence="2">Belongs to the AAA ATPase family.</text>
</comment>
<dbReference type="PANTHER" id="PTHR23077:SF9">
    <property type="entry name" value="PEROXISOMAL ATPASE PEX6"/>
    <property type="match status" value="1"/>
</dbReference>
<evidence type="ECO:0000313" key="12">
    <source>
        <dbReference type="EMBL" id="KAJ8723853.1"/>
    </source>
</evidence>
<evidence type="ECO:0000256" key="10">
    <source>
        <dbReference type="ARBA" id="ARBA00048778"/>
    </source>
</evidence>
<keyword evidence="4" id="KW-0547">Nucleotide-binding</keyword>
<dbReference type="SMART" id="SM00382">
    <property type="entry name" value="AAA"/>
    <property type="match status" value="2"/>
</dbReference>
<dbReference type="Proteomes" id="UP001231518">
    <property type="component" value="Chromosome 20"/>
</dbReference>
<dbReference type="Gene3D" id="3.40.50.300">
    <property type="entry name" value="P-loop containing nucleotide triphosphate hydrolases"/>
    <property type="match status" value="2"/>
</dbReference>
<evidence type="ECO:0000256" key="9">
    <source>
        <dbReference type="ARBA" id="ARBA00034920"/>
    </source>
</evidence>
<reference evidence="12" key="1">
    <citation type="submission" date="2023-03" db="EMBL/GenBank/DDBJ databases">
        <title>Chromosome-level genomes of two armyworms, Mythimna separata and Mythimna loreyi, provide insights into the biosynthesis and reception of sex pheromones.</title>
        <authorList>
            <person name="Zhao H."/>
        </authorList>
    </citation>
    <scope>NUCLEOTIDE SEQUENCE</scope>
    <source>
        <strain evidence="12">BeijingLab</strain>
        <tissue evidence="12">Pupa</tissue>
    </source>
</reference>
<evidence type="ECO:0000313" key="13">
    <source>
        <dbReference type="Proteomes" id="UP001231518"/>
    </source>
</evidence>
<evidence type="ECO:0000256" key="4">
    <source>
        <dbReference type="ARBA" id="ARBA00022741"/>
    </source>
</evidence>